<name>A0AAE5AH02_9RICK</name>
<dbReference type="Proteomes" id="UP001289135">
    <property type="component" value="Unassembled WGS sequence"/>
</dbReference>
<keyword evidence="11" id="KW-1185">Reference proteome</keyword>
<evidence type="ECO:0000313" key="10">
    <source>
        <dbReference type="EMBL" id="MDZ5760995.1"/>
    </source>
</evidence>
<dbReference type="AlphaFoldDB" id="A0AAE5AH02"/>
<evidence type="ECO:0000256" key="8">
    <source>
        <dbReference type="ARBA" id="ARBA00047937"/>
    </source>
</evidence>
<keyword evidence="9" id="KW-0963">Cytoplasm</keyword>
<dbReference type="Gene3D" id="1.20.58.180">
    <property type="entry name" value="Class II aaRS and biotin synthetases, domain 2"/>
    <property type="match status" value="1"/>
</dbReference>
<evidence type="ECO:0000256" key="2">
    <source>
        <dbReference type="ARBA" id="ARBA00011209"/>
    </source>
</evidence>
<keyword evidence="4 9" id="KW-0547">Nucleotide-binding</keyword>
<evidence type="ECO:0000256" key="7">
    <source>
        <dbReference type="ARBA" id="ARBA00023146"/>
    </source>
</evidence>
<dbReference type="PRINTS" id="PR01044">
    <property type="entry name" value="TRNASYNTHGA"/>
</dbReference>
<evidence type="ECO:0000313" key="11">
    <source>
        <dbReference type="Proteomes" id="UP001289135"/>
    </source>
</evidence>
<evidence type="ECO:0000256" key="6">
    <source>
        <dbReference type="ARBA" id="ARBA00022917"/>
    </source>
</evidence>
<dbReference type="PANTHER" id="PTHR30075:SF2">
    <property type="entry name" value="GLYCINE--TRNA LIGASE, CHLOROPLASTIC_MITOCHONDRIAL 2"/>
    <property type="match status" value="1"/>
</dbReference>
<reference evidence="10" key="1">
    <citation type="submission" date="2023-02" db="EMBL/GenBank/DDBJ databases">
        <title>Host association and intracellularity evolved multiple times independently in the Rickettsiales.</title>
        <authorList>
            <person name="Castelli M."/>
            <person name="Nardi T."/>
            <person name="Gammuto L."/>
            <person name="Bellinzona G."/>
            <person name="Sabaneyeva E."/>
            <person name="Potekhin A."/>
            <person name="Serra V."/>
            <person name="Petroni G."/>
            <person name="Sassera D."/>
        </authorList>
    </citation>
    <scope>NUCLEOTIDE SEQUENCE</scope>
    <source>
        <strain evidence="10">USBL-36I1</strain>
    </source>
</reference>
<evidence type="ECO:0000256" key="1">
    <source>
        <dbReference type="ARBA" id="ARBA00008226"/>
    </source>
</evidence>
<comment type="similarity">
    <text evidence="1 9">Belongs to the class-II aminoacyl-tRNA synthetase family.</text>
</comment>
<keyword evidence="5 9" id="KW-0067">ATP-binding</keyword>
<dbReference type="NCBIfam" id="NF006827">
    <property type="entry name" value="PRK09348.1"/>
    <property type="match status" value="1"/>
</dbReference>
<keyword evidence="6 9" id="KW-0648">Protein biosynthesis</keyword>
<dbReference type="EMBL" id="JARGYU010000001">
    <property type="protein sequence ID" value="MDZ5760995.1"/>
    <property type="molecule type" value="Genomic_DNA"/>
</dbReference>
<dbReference type="InterPro" id="IPR045864">
    <property type="entry name" value="aa-tRNA-synth_II/BPL/LPL"/>
</dbReference>
<evidence type="ECO:0000256" key="3">
    <source>
        <dbReference type="ARBA" id="ARBA00022598"/>
    </source>
</evidence>
<comment type="caution">
    <text evidence="10">The sequence shown here is derived from an EMBL/GenBank/DDBJ whole genome shotgun (WGS) entry which is preliminary data.</text>
</comment>
<comment type="subunit">
    <text evidence="2 9">Tetramer of two alpha and two beta subunits.</text>
</comment>
<protein>
    <recommendedName>
        <fullName evidence="9">Glycine--tRNA ligase alpha subunit</fullName>
        <ecNumber evidence="9">6.1.1.14</ecNumber>
    </recommendedName>
    <alternativeName>
        <fullName evidence="9">Glycyl-tRNA synthetase alpha subunit</fullName>
        <shortName evidence="9">GlyRS</shortName>
    </alternativeName>
</protein>
<proteinExistence type="inferred from homology"/>
<dbReference type="NCBIfam" id="TIGR00388">
    <property type="entry name" value="glyQ"/>
    <property type="match status" value="1"/>
</dbReference>
<dbReference type="RefSeq" id="WP_322498427.1">
    <property type="nucleotide sequence ID" value="NZ_JARGYU010000001.1"/>
</dbReference>
<sequence>MYFQTINNKLLEFWQKQGCICLQPYDIEVGAGTSHTATVLRCLDRNKWNVVYVQPSRRPSDGRYAENPNRAQHFYQMQVIMMPAPEKIQEICIESLIKLGLDLNQHDIRFIESDWENPTLGAWGVGWEMWCDGMEILQFTYMQQIGNIDCNIPPVEITYGLERLAMYLQNIDSMWDIVWDDSGITYKEIFAKSEIQHCHFNFIHADTKIIMNHYNDYINEADRLAKLNITIPAYEYCLKASHMFNLLDARGVIGSTDRPRYITDICHRVRMCCAQWINK</sequence>
<dbReference type="PANTHER" id="PTHR30075">
    <property type="entry name" value="GLYCYL-TRNA SYNTHETASE"/>
    <property type="match status" value="1"/>
</dbReference>
<dbReference type="InterPro" id="IPR006194">
    <property type="entry name" value="Gly-tRNA-synth_heterodimer"/>
</dbReference>
<dbReference type="Pfam" id="PF02091">
    <property type="entry name" value="tRNA-synt_2e"/>
    <property type="match status" value="1"/>
</dbReference>
<organism evidence="10 11">
    <name type="scientific">Lyticum sinuosum</name>
    <dbReference type="NCBI Taxonomy" id="1332059"/>
    <lineage>
        <taxon>Bacteria</taxon>
        <taxon>Pseudomonadati</taxon>
        <taxon>Pseudomonadota</taxon>
        <taxon>Alphaproteobacteria</taxon>
        <taxon>Rickettsiales</taxon>
        <taxon>Lyticum</taxon>
    </lineage>
</organism>
<dbReference type="SUPFAM" id="SSF55681">
    <property type="entry name" value="Class II aaRS and biotin synthetases"/>
    <property type="match status" value="1"/>
</dbReference>
<dbReference type="InterPro" id="IPR002310">
    <property type="entry name" value="Gly-tRNA_ligase_asu"/>
</dbReference>
<dbReference type="EC" id="6.1.1.14" evidence="9"/>
<keyword evidence="7 9" id="KW-0030">Aminoacyl-tRNA synthetase</keyword>
<gene>
    <name evidence="9" type="primary">glyQ</name>
    <name evidence="10" type="ORF">Lyticum_00155</name>
</gene>
<dbReference type="Gene3D" id="3.30.930.10">
    <property type="entry name" value="Bira Bifunctional Protein, Domain 2"/>
    <property type="match status" value="1"/>
</dbReference>
<dbReference type="GO" id="GO:0005829">
    <property type="term" value="C:cytosol"/>
    <property type="evidence" value="ECO:0007669"/>
    <property type="project" value="TreeGrafter"/>
</dbReference>
<accession>A0AAE5AH02</accession>
<dbReference type="HAMAP" id="MF_00254">
    <property type="entry name" value="Gly_tRNA_synth_alpha"/>
    <property type="match status" value="1"/>
</dbReference>
<dbReference type="GO" id="GO:0006426">
    <property type="term" value="P:glycyl-tRNA aminoacylation"/>
    <property type="evidence" value="ECO:0007669"/>
    <property type="project" value="UniProtKB-UniRule"/>
</dbReference>
<evidence type="ECO:0000256" key="4">
    <source>
        <dbReference type="ARBA" id="ARBA00022741"/>
    </source>
</evidence>
<dbReference type="GO" id="GO:0004820">
    <property type="term" value="F:glycine-tRNA ligase activity"/>
    <property type="evidence" value="ECO:0007669"/>
    <property type="project" value="UniProtKB-UniRule"/>
</dbReference>
<keyword evidence="3 9" id="KW-0436">Ligase</keyword>
<evidence type="ECO:0000256" key="5">
    <source>
        <dbReference type="ARBA" id="ARBA00022840"/>
    </source>
</evidence>
<comment type="subcellular location">
    <subcellularLocation>
        <location evidence="9">Cytoplasm</location>
    </subcellularLocation>
</comment>
<evidence type="ECO:0000256" key="9">
    <source>
        <dbReference type="HAMAP-Rule" id="MF_00254"/>
    </source>
</evidence>
<dbReference type="GO" id="GO:0005524">
    <property type="term" value="F:ATP binding"/>
    <property type="evidence" value="ECO:0007669"/>
    <property type="project" value="UniProtKB-UniRule"/>
</dbReference>
<comment type="catalytic activity">
    <reaction evidence="8 9">
        <text>tRNA(Gly) + glycine + ATP = glycyl-tRNA(Gly) + AMP + diphosphate</text>
        <dbReference type="Rhea" id="RHEA:16013"/>
        <dbReference type="Rhea" id="RHEA-COMP:9664"/>
        <dbReference type="Rhea" id="RHEA-COMP:9683"/>
        <dbReference type="ChEBI" id="CHEBI:30616"/>
        <dbReference type="ChEBI" id="CHEBI:33019"/>
        <dbReference type="ChEBI" id="CHEBI:57305"/>
        <dbReference type="ChEBI" id="CHEBI:78442"/>
        <dbReference type="ChEBI" id="CHEBI:78522"/>
        <dbReference type="ChEBI" id="CHEBI:456215"/>
        <dbReference type="EC" id="6.1.1.14"/>
    </reaction>
</comment>
<dbReference type="PROSITE" id="PS50861">
    <property type="entry name" value="AA_TRNA_LIGASE_II_GLYAB"/>
    <property type="match status" value="1"/>
</dbReference>